<proteinExistence type="inferred from homology"/>
<evidence type="ECO:0000256" key="5">
    <source>
        <dbReference type="ARBA" id="ARBA00022807"/>
    </source>
</evidence>
<comment type="similarity">
    <text evidence="1">Belongs to the peptidase C15 family.</text>
</comment>
<evidence type="ECO:0000256" key="1">
    <source>
        <dbReference type="ARBA" id="ARBA00006641"/>
    </source>
</evidence>
<dbReference type="EMBL" id="JBDXMX010000008">
    <property type="protein sequence ID" value="MEO9249033.1"/>
    <property type="molecule type" value="Genomic_DNA"/>
</dbReference>
<dbReference type="CDD" id="cd00501">
    <property type="entry name" value="Peptidase_C15"/>
    <property type="match status" value="1"/>
</dbReference>
<keyword evidence="4 7" id="KW-0378">Hydrolase</keyword>
<evidence type="ECO:0000313" key="7">
    <source>
        <dbReference type="EMBL" id="MEO9249033.1"/>
    </source>
</evidence>
<dbReference type="InterPro" id="IPR036440">
    <property type="entry name" value="Peptidase_C15-like_sf"/>
</dbReference>
<name>A0ABV0ILJ1_9MICC</name>
<feature type="active site" evidence="6">
    <location>
        <position position="149"/>
    </location>
</feature>
<evidence type="ECO:0000256" key="2">
    <source>
        <dbReference type="ARBA" id="ARBA00022490"/>
    </source>
</evidence>
<dbReference type="PROSITE" id="PS01334">
    <property type="entry name" value="PYRASE_CYS"/>
    <property type="match status" value="1"/>
</dbReference>
<organism evidence="7 8">
    <name type="scientific">Citricoccus nitrophenolicus</name>
    <dbReference type="NCBI Taxonomy" id="863575"/>
    <lineage>
        <taxon>Bacteria</taxon>
        <taxon>Bacillati</taxon>
        <taxon>Actinomycetota</taxon>
        <taxon>Actinomycetes</taxon>
        <taxon>Micrococcales</taxon>
        <taxon>Micrococcaceae</taxon>
        <taxon>Citricoccus</taxon>
    </lineage>
</organism>
<evidence type="ECO:0000256" key="4">
    <source>
        <dbReference type="ARBA" id="ARBA00022801"/>
    </source>
</evidence>
<sequence length="233" mass="24291">MDDSRPDRILLTGFEPFGGDGHNPSWPAARDAARTLRGQEVDAVAVRLPCTFGGSTEALEQALIEHRPGIVIACGLAGGRAQVAVERVAVNLQDARIPDNAGCQPAGRPVDDAGPAAYFSSLPVKRIVAALRGARIPAELSLSAGSFVCNHVFYEVMRRCTAAPAGGGVHTAGFIHVPWDEQAPRQAAADPSSSTRPALPTLPAAELSRALVIAAREALRTASDLDEAAGALY</sequence>
<dbReference type="InterPro" id="IPR033694">
    <property type="entry name" value="PGPEP1_Cys_AS"/>
</dbReference>
<dbReference type="SUPFAM" id="SSF53182">
    <property type="entry name" value="Pyrrolidone carboxyl peptidase (pyroglutamate aminopeptidase)"/>
    <property type="match status" value="1"/>
</dbReference>
<comment type="catalytic activity">
    <reaction evidence="6">
        <text>Release of an N-terminal pyroglutamyl group from a polypeptide, the second amino acid generally not being Pro.</text>
        <dbReference type="EC" id="3.4.19.3"/>
    </reaction>
</comment>
<dbReference type="InterPro" id="IPR029762">
    <property type="entry name" value="PGP-I_bact-type"/>
</dbReference>
<dbReference type="NCBIfam" id="TIGR00504">
    <property type="entry name" value="pyro_pdase"/>
    <property type="match status" value="1"/>
</dbReference>
<dbReference type="EC" id="3.4.19.3" evidence="6"/>
<accession>A0ABV0ILJ1</accession>
<dbReference type="PANTHER" id="PTHR23402:SF1">
    <property type="entry name" value="PYROGLUTAMYL-PEPTIDASE I"/>
    <property type="match status" value="1"/>
</dbReference>
<keyword evidence="3" id="KW-0645">Protease</keyword>
<protein>
    <recommendedName>
        <fullName evidence="6">Pyroglutamyl-peptidase I</fullName>
        <ecNumber evidence="6">3.4.19.3</ecNumber>
    </recommendedName>
</protein>
<dbReference type="Pfam" id="PF01470">
    <property type="entry name" value="Peptidase_C15"/>
    <property type="match status" value="1"/>
</dbReference>
<dbReference type="GO" id="GO:0016920">
    <property type="term" value="F:pyroglutamyl-peptidase activity"/>
    <property type="evidence" value="ECO:0007669"/>
    <property type="project" value="UniProtKB-EC"/>
</dbReference>
<dbReference type="RefSeq" id="WP_309810571.1">
    <property type="nucleotide sequence ID" value="NZ_JBDXMX010000008.1"/>
</dbReference>
<gene>
    <name evidence="7" type="primary">pcp</name>
    <name evidence="7" type="ORF">ABDK96_15215</name>
</gene>
<comment type="caution">
    <text evidence="7">The sequence shown here is derived from an EMBL/GenBank/DDBJ whole genome shotgun (WGS) entry which is preliminary data.</text>
</comment>
<evidence type="ECO:0000256" key="3">
    <source>
        <dbReference type="ARBA" id="ARBA00022670"/>
    </source>
</evidence>
<reference evidence="7 8" key="1">
    <citation type="submission" date="2024-05" db="EMBL/GenBank/DDBJ databases">
        <authorList>
            <person name="Yi C."/>
        </authorList>
    </citation>
    <scope>NUCLEOTIDE SEQUENCE [LARGE SCALE GENOMIC DNA]</scope>
    <source>
        <strain evidence="7 8">XS13</strain>
    </source>
</reference>
<dbReference type="InterPro" id="IPR016125">
    <property type="entry name" value="Peptidase_C15-like"/>
</dbReference>
<keyword evidence="5" id="KW-0788">Thiol protease</keyword>
<dbReference type="Gene3D" id="3.40.630.20">
    <property type="entry name" value="Peptidase C15, pyroglutamyl peptidase I-like"/>
    <property type="match status" value="1"/>
</dbReference>
<keyword evidence="2" id="KW-0963">Cytoplasm</keyword>
<keyword evidence="8" id="KW-1185">Reference proteome</keyword>
<evidence type="ECO:0000313" key="8">
    <source>
        <dbReference type="Proteomes" id="UP001484097"/>
    </source>
</evidence>
<evidence type="ECO:0000256" key="6">
    <source>
        <dbReference type="PROSITE-ProRule" id="PRU10077"/>
    </source>
</evidence>
<dbReference type="PIRSF" id="PIRSF015592">
    <property type="entry name" value="Prld-crbxl_pptds"/>
    <property type="match status" value="1"/>
</dbReference>
<dbReference type="Proteomes" id="UP001484097">
    <property type="component" value="Unassembled WGS sequence"/>
</dbReference>
<dbReference type="NCBIfam" id="NF009676">
    <property type="entry name" value="PRK13197.1"/>
    <property type="match status" value="1"/>
</dbReference>
<dbReference type="PANTHER" id="PTHR23402">
    <property type="entry name" value="PROTEASE FAMILY C15 PYROGLUTAMYL-PEPTIDASE I-RELATED"/>
    <property type="match status" value="1"/>
</dbReference>
<dbReference type="PRINTS" id="PR00706">
    <property type="entry name" value="PYROGLUPTASE"/>
</dbReference>
<dbReference type="InterPro" id="IPR000816">
    <property type="entry name" value="Peptidase_C15"/>
</dbReference>